<comment type="function">
    <text evidence="5">Responsible for synthesis of pseudouridine from uracil.</text>
</comment>
<protein>
    <recommendedName>
        <fullName evidence="5">Pseudouridine synthase</fullName>
        <ecNumber evidence="5">5.4.99.-</ecNumber>
    </recommendedName>
</protein>
<accession>A0A1B9AU64</accession>
<dbReference type="Proteomes" id="UP000092578">
    <property type="component" value="Unassembled WGS sequence"/>
</dbReference>
<dbReference type="GO" id="GO:0003723">
    <property type="term" value="F:RNA binding"/>
    <property type="evidence" value="ECO:0007669"/>
    <property type="project" value="InterPro"/>
</dbReference>
<keyword evidence="8" id="KW-1185">Reference proteome</keyword>
<dbReference type="FunFam" id="3.30.2350.10:FF:000005">
    <property type="entry name" value="Pseudouridine synthase"/>
    <property type="match status" value="1"/>
</dbReference>
<dbReference type="SUPFAM" id="SSF55120">
    <property type="entry name" value="Pseudouridine synthase"/>
    <property type="match status" value="1"/>
</dbReference>
<evidence type="ECO:0000256" key="1">
    <source>
        <dbReference type="ARBA" id="ARBA00000073"/>
    </source>
</evidence>
<evidence type="ECO:0000259" key="6">
    <source>
        <dbReference type="Pfam" id="PF00849"/>
    </source>
</evidence>
<dbReference type="PANTHER" id="PTHR21600:SF71">
    <property type="entry name" value="PSEUDOURIDINE SYNTHASE"/>
    <property type="match status" value="1"/>
</dbReference>
<dbReference type="PANTHER" id="PTHR21600">
    <property type="entry name" value="MITOCHONDRIAL RNA PSEUDOURIDINE SYNTHASE"/>
    <property type="match status" value="1"/>
</dbReference>
<name>A0A1B9AU64_9BACI</name>
<evidence type="ECO:0000313" key="7">
    <source>
        <dbReference type="EMBL" id="OCA87437.1"/>
    </source>
</evidence>
<proteinExistence type="inferred from homology"/>
<sequence>MYKTNRKGKIYELSIPSEWAGETVTSVLKDKWKLSKKMIHQWRMDKTIRLNGQIADWRAPLQKGDLLQLPLFHSSGQIPAPSFLEVDILYEDDHLIVVNKPAGIKTHPNDETETRSLLNAVAYHVQLSGEHSFLRHIHRLDEHTSGVVLFAKHEAAYTVLSRLLEERLIKRTYIAAVHGILHKGKGTINNPIGRDRHHPTRRRVSPSGQTALTYYEVMQKDSGRNLSTVKCQLATGRTHQIRVHFSAMGHPLAGDLLYGGKPLVKRQALHAAEIEIPHPFTGESITCRAPIPNDISPLFN</sequence>
<dbReference type="NCBIfam" id="TIGR00005">
    <property type="entry name" value="rluA_subfam"/>
    <property type="match status" value="1"/>
</dbReference>
<gene>
    <name evidence="7" type="ORF">A8F95_09425</name>
</gene>
<comment type="similarity">
    <text evidence="2 5">Belongs to the pseudouridine synthase RluA family.</text>
</comment>
<dbReference type="PROSITE" id="PS01129">
    <property type="entry name" value="PSI_RLU"/>
    <property type="match status" value="1"/>
</dbReference>
<keyword evidence="3 5" id="KW-0413">Isomerase</keyword>
<dbReference type="CDD" id="cd02869">
    <property type="entry name" value="PseudoU_synth_RluA_like"/>
    <property type="match status" value="1"/>
</dbReference>
<evidence type="ECO:0000256" key="3">
    <source>
        <dbReference type="ARBA" id="ARBA00023235"/>
    </source>
</evidence>
<comment type="catalytic activity">
    <reaction evidence="1 5">
        <text>a uridine in RNA = a pseudouridine in RNA</text>
        <dbReference type="Rhea" id="RHEA:48348"/>
        <dbReference type="Rhea" id="RHEA-COMP:12068"/>
        <dbReference type="Rhea" id="RHEA-COMP:12069"/>
        <dbReference type="ChEBI" id="CHEBI:65314"/>
        <dbReference type="ChEBI" id="CHEBI:65315"/>
    </reaction>
</comment>
<dbReference type="GO" id="GO:0140098">
    <property type="term" value="F:catalytic activity, acting on RNA"/>
    <property type="evidence" value="ECO:0007669"/>
    <property type="project" value="UniProtKB-ARBA"/>
</dbReference>
<comment type="caution">
    <text evidence="7">The sequence shown here is derived from an EMBL/GenBank/DDBJ whole genome shotgun (WGS) entry which is preliminary data.</text>
</comment>
<dbReference type="EC" id="5.4.99.-" evidence="5"/>
<dbReference type="InterPro" id="IPR020103">
    <property type="entry name" value="PsdUridine_synth_cat_dom_sf"/>
</dbReference>
<evidence type="ECO:0000256" key="4">
    <source>
        <dbReference type="PIRSR" id="PIRSR606225-1"/>
    </source>
</evidence>
<evidence type="ECO:0000256" key="5">
    <source>
        <dbReference type="RuleBase" id="RU362028"/>
    </source>
</evidence>
<dbReference type="GO" id="GO:0000455">
    <property type="term" value="P:enzyme-directed rRNA pseudouridine synthesis"/>
    <property type="evidence" value="ECO:0007669"/>
    <property type="project" value="TreeGrafter"/>
</dbReference>
<evidence type="ECO:0000256" key="2">
    <source>
        <dbReference type="ARBA" id="ARBA00010876"/>
    </source>
</evidence>
<feature type="active site" evidence="4">
    <location>
        <position position="141"/>
    </location>
</feature>
<evidence type="ECO:0000313" key="8">
    <source>
        <dbReference type="Proteomes" id="UP000092578"/>
    </source>
</evidence>
<dbReference type="InterPro" id="IPR050188">
    <property type="entry name" value="RluA_PseudoU_synthase"/>
</dbReference>
<feature type="domain" description="Pseudouridine synthase RsuA/RluA-like" evidence="6">
    <location>
        <begin position="94"/>
        <end position="247"/>
    </location>
</feature>
<dbReference type="InterPro" id="IPR006225">
    <property type="entry name" value="PsdUridine_synth_RluC/D"/>
</dbReference>
<dbReference type="EMBL" id="MAYT01000023">
    <property type="protein sequence ID" value="OCA87437.1"/>
    <property type="molecule type" value="Genomic_DNA"/>
</dbReference>
<dbReference type="Pfam" id="PF00849">
    <property type="entry name" value="PseudoU_synth_2"/>
    <property type="match status" value="1"/>
</dbReference>
<dbReference type="InterPro" id="IPR006224">
    <property type="entry name" value="PsdUridine_synth_RluA-like_CS"/>
</dbReference>
<reference evidence="8" key="1">
    <citation type="submission" date="2016-05" db="EMBL/GenBank/DDBJ databases">
        <authorList>
            <person name="Liu B."/>
            <person name="Wang J."/>
            <person name="Zhu Y."/>
            <person name="Liu G."/>
            <person name="Chen Q."/>
            <person name="Chen Z."/>
            <person name="Lan J."/>
            <person name="Che J."/>
            <person name="Ge C."/>
            <person name="Shi H."/>
            <person name="Pan Z."/>
            <person name="Liu X."/>
        </authorList>
    </citation>
    <scope>NUCLEOTIDE SEQUENCE [LARGE SCALE GENOMIC DNA]</scope>
    <source>
        <strain evidence="8">FJAT-27215</strain>
    </source>
</reference>
<organism evidence="7 8">
    <name type="scientific">Pseudobacillus wudalianchiensis</name>
    <dbReference type="NCBI Taxonomy" id="1743143"/>
    <lineage>
        <taxon>Bacteria</taxon>
        <taxon>Bacillati</taxon>
        <taxon>Bacillota</taxon>
        <taxon>Bacilli</taxon>
        <taxon>Bacillales</taxon>
        <taxon>Bacillaceae</taxon>
        <taxon>Pseudobacillus</taxon>
    </lineage>
</organism>
<dbReference type="GO" id="GO:0009982">
    <property type="term" value="F:pseudouridine synthase activity"/>
    <property type="evidence" value="ECO:0007669"/>
    <property type="project" value="InterPro"/>
</dbReference>
<dbReference type="InterPro" id="IPR006145">
    <property type="entry name" value="PsdUridine_synth_RsuA/RluA"/>
</dbReference>
<dbReference type="Gene3D" id="3.30.2350.10">
    <property type="entry name" value="Pseudouridine synthase"/>
    <property type="match status" value="1"/>
</dbReference>
<dbReference type="AlphaFoldDB" id="A0A1B9AU64"/>
<dbReference type="RefSeq" id="WP_065410876.1">
    <property type="nucleotide sequence ID" value="NZ_MAYT01000023.1"/>
</dbReference>